<proteinExistence type="predicted"/>
<evidence type="ECO:0000313" key="2">
    <source>
        <dbReference type="Proteomes" id="UP000838324"/>
    </source>
</evidence>
<evidence type="ECO:0000313" key="1">
    <source>
        <dbReference type="EMBL" id="CAH1205103.1"/>
    </source>
</evidence>
<reference evidence="1" key="1">
    <citation type="submission" date="2022-01" db="EMBL/GenBank/DDBJ databases">
        <authorList>
            <person name="Criscuolo A."/>
        </authorList>
    </citation>
    <scope>NUCLEOTIDE SEQUENCE</scope>
    <source>
        <strain evidence="1">CIP111892</strain>
    </source>
</reference>
<accession>A0ABN8GH47</accession>
<sequence length="244" mass="24349">MTLENENPVSSNYRYSYIRTASQESFPYAHYYHHYRSDSSPADLPAADNSGTTAKQLADGYLNASVGSGQGIHLKTGGEVGGKHGLGLNTGGHVAKNGAELYANGHLGGASYGIQAQGNAHLDTQKGLGIDTEAAALGKFGVAAQAKTQIGGGQGAGFHTGANVGGEYGLQADAEGHLGISQGAGFNAGLQLGGQNGLGAQAQAQLGGGQGAGLGVTGQLGNYTGGMGFNVGGSKEKDSSHGKE</sequence>
<dbReference type="RefSeq" id="WP_236333686.1">
    <property type="nucleotide sequence ID" value="NZ_CAKMMG010000002.1"/>
</dbReference>
<dbReference type="EMBL" id="CAKMMG010000002">
    <property type="protein sequence ID" value="CAH1205103.1"/>
    <property type="molecule type" value="Genomic_DNA"/>
</dbReference>
<organism evidence="1 2">
    <name type="scientific">Paenibacillus auburnensis</name>
    <dbReference type="NCBI Taxonomy" id="2905649"/>
    <lineage>
        <taxon>Bacteria</taxon>
        <taxon>Bacillati</taxon>
        <taxon>Bacillota</taxon>
        <taxon>Bacilli</taxon>
        <taxon>Bacillales</taxon>
        <taxon>Paenibacillaceae</taxon>
        <taxon>Paenibacillus</taxon>
    </lineage>
</organism>
<name>A0ABN8GH47_9BACL</name>
<gene>
    <name evidence="1" type="ORF">PAECIP111892_02627</name>
</gene>
<keyword evidence="2" id="KW-1185">Reference proteome</keyword>
<dbReference type="Proteomes" id="UP000838324">
    <property type="component" value="Unassembled WGS sequence"/>
</dbReference>
<protein>
    <submittedName>
        <fullName evidence="1">Uncharacterized protein</fullName>
    </submittedName>
</protein>
<comment type="caution">
    <text evidence="1">The sequence shown here is derived from an EMBL/GenBank/DDBJ whole genome shotgun (WGS) entry which is preliminary data.</text>
</comment>